<dbReference type="RefSeq" id="WP_128221916.1">
    <property type="nucleotide sequence ID" value="NZ_CP034929.1"/>
</dbReference>
<dbReference type="GO" id="GO:0008854">
    <property type="term" value="F:exodeoxyribonuclease V activity"/>
    <property type="evidence" value="ECO:0007669"/>
    <property type="project" value="UniProtKB-EC"/>
</dbReference>
<comment type="caution">
    <text evidence="12">The sequence shown here is derived from an EMBL/GenBank/DDBJ whole genome shotgun (WGS) entry which is preliminary data.</text>
</comment>
<dbReference type="InterPro" id="IPR011335">
    <property type="entry name" value="Restrct_endonuc-II-like"/>
</dbReference>
<evidence type="ECO:0000256" key="1">
    <source>
        <dbReference type="ARBA" id="ARBA00022722"/>
    </source>
</evidence>
<dbReference type="InterPro" id="IPR041500">
    <property type="entry name" value="RecC_C"/>
</dbReference>
<evidence type="ECO:0000256" key="4">
    <source>
        <dbReference type="ARBA" id="ARBA00022801"/>
    </source>
</evidence>
<dbReference type="NCBIfam" id="TIGR01450">
    <property type="entry name" value="recC"/>
    <property type="match status" value="1"/>
</dbReference>
<evidence type="ECO:0000256" key="6">
    <source>
        <dbReference type="ARBA" id="ARBA00022839"/>
    </source>
</evidence>
<evidence type="ECO:0000256" key="8">
    <source>
        <dbReference type="ARBA" id="ARBA00023125"/>
    </source>
</evidence>
<keyword evidence="3 10" id="KW-0227">DNA damage</keyword>
<dbReference type="InterPro" id="IPR006697">
    <property type="entry name" value="RecC"/>
</dbReference>
<keyword evidence="4 10" id="KW-0378">Hydrolase</keyword>
<keyword evidence="5 10" id="KW-0347">Helicase</keyword>
<dbReference type="Gene3D" id="1.10.10.990">
    <property type="match status" value="1"/>
</dbReference>
<dbReference type="Proteomes" id="UP001596098">
    <property type="component" value="Unassembled WGS sequence"/>
</dbReference>
<dbReference type="PIRSF" id="PIRSF000980">
    <property type="entry name" value="RecC"/>
    <property type="match status" value="1"/>
</dbReference>
<evidence type="ECO:0000256" key="7">
    <source>
        <dbReference type="ARBA" id="ARBA00022840"/>
    </source>
</evidence>
<keyword evidence="7 10" id="KW-0067">ATP-binding</keyword>
<dbReference type="Pfam" id="PF04257">
    <property type="entry name" value="Exonuc_V_gamma"/>
    <property type="match status" value="1"/>
</dbReference>
<dbReference type="InterPro" id="IPR013986">
    <property type="entry name" value="DExx_box_DNA_helicase_dom_sf"/>
</dbReference>
<dbReference type="SUPFAM" id="SSF52980">
    <property type="entry name" value="Restriction endonuclease-like"/>
    <property type="match status" value="1"/>
</dbReference>
<evidence type="ECO:0000256" key="5">
    <source>
        <dbReference type="ARBA" id="ARBA00022806"/>
    </source>
</evidence>
<sequence length="1136" mass="123362">MPLTLHHAHRTDLLADELAGLLATPLPDPFAQEVVVVPAKGIERWLTQRLSHWLGAGPRGGDGVCAGVRFVAPHSLVGLLLDRDRDDPWRADNLTWPLLDAIDASLDEPAFAQLARHLGQSPHPRAGDEARRARRFSVARHLAGLYSSYALQRPTLLTDWREGRDTDGAGHALDPDLVWQAELWRRVLGRVDATPPDVRHTETLARLRAGGDTLDLPARLSFFGHTRLARTEIELLQALAEHREVHLWLPLPSTELWEALSPTAVAGPVARSEDASARLVRHPLLASLGRDTRELRRQLGDLPAVAAATEPTTPSTLLGWLQHDLRHDVRPDAALRGTRPLSPTDRSVQVHACHGPARQVEVLRDALVGLLADDPTLEPRDILVMCPDVETYAPLIQAAFGLGDVEEGAGHPGHRLRVRLADRALGSTNPLLGFAAAVVELSGSRMGVTEVLDLAASAPVRARFGFSDEQLERVTDWVRSSGVRWGRDPAHRAEFGLELPDNTWLAGLRRMLLGAAVSGGTTRVVGNTLPLDDVGDGDLDLLGRFAEFLQRLHTFTVRARSAATVTDWTGALREAVAGLTLVSGDDAWQRSQFDREMEQIAAGPGAAATRLRHADVRALLAHRLRGRPTRANFRTGTLTVCTLVPMRSVPHRVIALLGLDDGVFPRVNGVDGDDVLSRHPLTGERDVRAEDRQLLLDAVNAATETLVVTYSGRGEHTGSDKPPSVPLGELVDALHLTADVPHGRDLVVEHPLQPFDEKNMTAGLVSPSAPFTFDEQALAGASAARNATPHVRELLRTPLPAPTAEPSNGPRVVLLSELHEFLRHPVQAFLRQRLRVSTPRDVKDTHDALPVSLDGLEKWAIGDRLVGALLRGESPFDAAVAERLRGSLPPGALGTTTLREIGRAVEALVGAAAPLRQRRARTIDVDIDLGDVRVVGSVAEVFGNHRVSVSYSGLGAKQRLAGWVDALALAAGAPDQNWTVHSIGKYRSGGKSAMVKPISEPDARTLLRSLVGLRDRGLREPLPLPLKTSLAWAENHAHVLRGRDADPDEWAWKEWATPTFSDSGFPKEDADAAHVRVWGERAPYRVLTAPLRPDELAALAPGADGVVQQAPHRLGQYAWALWGPLLSNDRELVRGA</sequence>
<comment type="function">
    <text evidence="10">A helicase/nuclease that prepares dsDNA breaks (DSB) for recombinational DNA repair. Binds to DSBs and unwinds DNA via a highly rapid and processive ATP-dependent bidirectional helicase activity. Unwinds dsDNA until it encounters a Chi (crossover hotspot instigator) sequence from the 3' direction. Cuts ssDNA a few nucleotides 3' to the Chi site. The properties and activities of the enzyme are changed at Chi. The Chi-altered holoenzyme produces a long 3'-ssDNA overhang and facilitates RecA-binding to the ssDNA for homologous DNA recombination and repair. Holoenzyme degrades any linearized DNA that is unable to undergo homologous recombination. In the holoenzyme this subunit recognizes the wild-type Chi sequence, and when added to isolated RecB increases its ATP-dependent helicase processivity.</text>
</comment>
<dbReference type="Gene3D" id="3.40.50.300">
    <property type="entry name" value="P-loop containing nucleotide triphosphate hydrolases"/>
    <property type="match status" value="2"/>
</dbReference>
<dbReference type="Pfam" id="PF17946">
    <property type="entry name" value="RecC_C"/>
    <property type="match status" value="1"/>
</dbReference>
<keyword evidence="9 10" id="KW-0234">DNA repair</keyword>
<evidence type="ECO:0000313" key="12">
    <source>
        <dbReference type="EMBL" id="MFC6155001.1"/>
    </source>
</evidence>
<dbReference type="Gene3D" id="1.10.10.160">
    <property type="match status" value="1"/>
</dbReference>
<keyword evidence="1 10" id="KW-0540">Nuclease</keyword>
<evidence type="ECO:0000256" key="10">
    <source>
        <dbReference type="HAMAP-Rule" id="MF_01486"/>
    </source>
</evidence>
<evidence type="ECO:0000259" key="11">
    <source>
        <dbReference type="Pfam" id="PF17946"/>
    </source>
</evidence>
<keyword evidence="13" id="KW-1185">Reference proteome</keyword>
<dbReference type="Gene3D" id="3.40.50.10930">
    <property type="match status" value="1"/>
</dbReference>
<dbReference type="EMBL" id="JBHSQI010000009">
    <property type="protein sequence ID" value="MFC6155001.1"/>
    <property type="molecule type" value="Genomic_DNA"/>
</dbReference>
<evidence type="ECO:0000256" key="2">
    <source>
        <dbReference type="ARBA" id="ARBA00022741"/>
    </source>
</evidence>
<evidence type="ECO:0000313" key="13">
    <source>
        <dbReference type="Proteomes" id="UP001596098"/>
    </source>
</evidence>
<keyword evidence="6 10" id="KW-0269">Exonuclease</keyword>
<organism evidence="12 13">
    <name type="scientific">Nocardioides yefusunii</name>
    <dbReference type="NCBI Taxonomy" id="2500546"/>
    <lineage>
        <taxon>Bacteria</taxon>
        <taxon>Bacillati</taxon>
        <taxon>Actinomycetota</taxon>
        <taxon>Actinomycetes</taxon>
        <taxon>Propionibacteriales</taxon>
        <taxon>Nocardioidaceae</taxon>
        <taxon>Nocardioides</taxon>
    </lineage>
</organism>
<comment type="similarity">
    <text evidence="10">Belongs to the RecC family.</text>
</comment>
<reference evidence="13" key="1">
    <citation type="journal article" date="2019" name="Int. J. Syst. Evol. Microbiol.">
        <title>The Global Catalogue of Microorganisms (GCM) 10K type strain sequencing project: providing services to taxonomists for standard genome sequencing and annotation.</title>
        <authorList>
            <consortium name="The Broad Institute Genomics Platform"/>
            <consortium name="The Broad Institute Genome Sequencing Center for Infectious Disease"/>
            <person name="Wu L."/>
            <person name="Ma J."/>
        </authorList>
    </citation>
    <scope>NUCLEOTIDE SEQUENCE [LARGE SCALE GENOMIC DNA]</scope>
    <source>
        <strain evidence="13">DFY28</strain>
    </source>
</reference>
<dbReference type="HAMAP" id="MF_01486">
    <property type="entry name" value="RecC"/>
    <property type="match status" value="1"/>
</dbReference>
<evidence type="ECO:0000256" key="3">
    <source>
        <dbReference type="ARBA" id="ARBA00022763"/>
    </source>
</evidence>
<evidence type="ECO:0000256" key="9">
    <source>
        <dbReference type="ARBA" id="ARBA00023204"/>
    </source>
</evidence>
<accession>A0ABW1QZV0</accession>
<dbReference type="PANTHER" id="PTHR30591:SF1">
    <property type="entry name" value="RECBCD ENZYME SUBUNIT RECC"/>
    <property type="match status" value="1"/>
</dbReference>
<comment type="miscellaneous">
    <text evidence="10">In the RecBCD complex, RecB has a slow 3'-5' helicase, an exonuclease activity and loads RecA onto ssDNA, RecD has a fast 5'-3' helicase activity, while RecC stimulates the ATPase and processivity of the RecB helicase and contributes to recognition of the Chi site.</text>
</comment>
<feature type="domain" description="RecC C-terminal" evidence="11">
    <location>
        <begin position="811"/>
        <end position="1036"/>
    </location>
</feature>
<dbReference type="PANTHER" id="PTHR30591">
    <property type="entry name" value="RECBCD ENZYME SUBUNIT RECC"/>
    <property type="match status" value="1"/>
</dbReference>
<comment type="subunit">
    <text evidence="10">Heterotrimer of RecB, RecC and RecD. All subunits contribute to DNA-binding.</text>
</comment>
<name>A0ABW1QZV0_9ACTN</name>
<dbReference type="SUPFAM" id="SSF52540">
    <property type="entry name" value="P-loop containing nucleoside triphosphate hydrolases"/>
    <property type="match status" value="2"/>
</dbReference>
<gene>
    <name evidence="10 12" type="primary">recC</name>
    <name evidence="12" type="ORF">ACFPWU_15145</name>
</gene>
<dbReference type="InterPro" id="IPR027417">
    <property type="entry name" value="P-loop_NTPase"/>
</dbReference>
<protein>
    <recommendedName>
        <fullName evidence="10">RecBCD enzyme subunit RecC</fullName>
    </recommendedName>
    <alternativeName>
        <fullName evidence="10">Exonuclease V subunit RecC</fullName>
        <shortName evidence="10">ExoV subunit RecC</shortName>
    </alternativeName>
    <alternativeName>
        <fullName evidence="10">Helicase/nuclease RecBCD subunit RecC</fullName>
    </alternativeName>
</protein>
<proteinExistence type="inferred from homology"/>
<keyword evidence="8 10" id="KW-0238">DNA-binding</keyword>
<keyword evidence="2 10" id="KW-0547">Nucleotide-binding</keyword>